<dbReference type="PROSITE" id="PS50977">
    <property type="entry name" value="HTH_TETR_2"/>
    <property type="match status" value="1"/>
</dbReference>
<proteinExistence type="predicted"/>
<dbReference type="InterPro" id="IPR009057">
    <property type="entry name" value="Homeodomain-like_sf"/>
</dbReference>
<dbReference type="Pfam" id="PF00440">
    <property type="entry name" value="TetR_N"/>
    <property type="match status" value="1"/>
</dbReference>
<reference evidence="4" key="1">
    <citation type="submission" date="2023-07" db="EMBL/GenBank/DDBJ databases">
        <title>Complete genome sequence of Ligilactobacillus salivarius SRCM217594 isolated from Gallus gallus domesticus feces.</title>
        <authorList>
            <person name="Yang H.-G."/>
            <person name="Ryu M.-S."/>
            <person name="Ha G.-S."/>
            <person name="Yang H.-J."/>
            <person name="Jeong D.-Y."/>
        </authorList>
    </citation>
    <scope>NUCLEOTIDE SEQUENCE</scope>
    <source>
        <strain evidence="4">SRCM217594</strain>
    </source>
</reference>
<evidence type="ECO:0000256" key="2">
    <source>
        <dbReference type="PROSITE-ProRule" id="PRU00335"/>
    </source>
</evidence>
<dbReference type="AlphaFoldDB" id="A0AAW7N4Q6"/>
<keyword evidence="1 2" id="KW-0238">DNA-binding</keyword>
<evidence type="ECO:0000313" key="4">
    <source>
        <dbReference type="EMBL" id="MDN4832707.1"/>
    </source>
</evidence>
<feature type="DNA-binding region" description="H-T-H motif" evidence="2">
    <location>
        <begin position="30"/>
        <end position="49"/>
    </location>
</feature>
<evidence type="ECO:0000259" key="3">
    <source>
        <dbReference type="PROSITE" id="PS50977"/>
    </source>
</evidence>
<sequence>MGNIRKTDSKKRILKAFIAILNTDGFNKMTVSKITSLAHINRGTFYLNYIDKFDLLEEIEQEIFTKIKTILLEKETIDIIFSDEKILAVISYLQSNAALITALINSDLKNSIQEQLANLLKNIFTENNANINNPKIAQPYASNIIFGSISTIFITWIKNNMQESPEELLNIINSYRKLTPIDIFHKLLSNFIFLNSYNFMCESILYL</sequence>
<dbReference type="InterPro" id="IPR001647">
    <property type="entry name" value="HTH_TetR"/>
</dbReference>
<dbReference type="Gene3D" id="1.10.357.10">
    <property type="entry name" value="Tetracycline Repressor, domain 2"/>
    <property type="match status" value="1"/>
</dbReference>
<dbReference type="EMBL" id="JAUIQT010000001">
    <property type="protein sequence ID" value="MDN4832707.1"/>
    <property type="molecule type" value="Genomic_DNA"/>
</dbReference>
<dbReference type="InterPro" id="IPR050624">
    <property type="entry name" value="HTH-type_Tx_Regulator"/>
</dbReference>
<dbReference type="GO" id="GO:0003677">
    <property type="term" value="F:DNA binding"/>
    <property type="evidence" value="ECO:0007669"/>
    <property type="project" value="UniProtKB-UniRule"/>
</dbReference>
<dbReference type="PANTHER" id="PTHR43479:SF7">
    <property type="entry name" value="TETR-FAMILY TRANSCRIPTIONAL REGULATOR"/>
    <property type="match status" value="1"/>
</dbReference>
<name>A0AAW7N4Q6_9LACO</name>
<organism evidence="4 5">
    <name type="scientific">Ligilactobacillus salivarius</name>
    <dbReference type="NCBI Taxonomy" id="1624"/>
    <lineage>
        <taxon>Bacteria</taxon>
        <taxon>Bacillati</taxon>
        <taxon>Bacillota</taxon>
        <taxon>Bacilli</taxon>
        <taxon>Lactobacillales</taxon>
        <taxon>Lactobacillaceae</taxon>
        <taxon>Ligilactobacillus</taxon>
    </lineage>
</organism>
<dbReference type="SUPFAM" id="SSF46689">
    <property type="entry name" value="Homeodomain-like"/>
    <property type="match status" value="1"/>
</dbReference>
<dbReference type="InterPro" id="IPR039532">
    <property type="entry name" value="TetR_C_Firmicutes"/>
</dbReference>
<feature type="domain" description="HTH tetR-type" evidence="3">
    <location>
        <begin position="7"/>
        <end position="67"/>
    </location>
</feature>
<accession>A0AAW7N4Q6</accession>
<evidence type="ECO:0000256" key="1">
    <source>
        <dbReference type="ARBA" id="ARBA00023125"/>
    </source>
</evidence>
<dbReference type="Proteomes" id="UP001174888">
    <property type="component" value="Unassembled WGS sequence"/>
</dbReference>
<comment type="caution">
    <text evidence="4">The sequence shown here is derived from an EMBL/GenBank/DDBJ whole genome shotgun (WGS) entry which is preliminary data.</text>
</comment>
<dbReference type="Pfam" id="PF14278">
    <property type="entry name" value="TetR_C_8"/>
    <property type="match status" value="1"/>
</dbReference>
<evidence type="ECO:0000313" key="5">
    <source>
        <dbReference type="Proteomes" id="UP001174888"/>
    </source>
</evidence>
<gene>
    <name evidence="4" type="ORF">QYC35_00420</name>
</gene>
<dbReference type="RefSeq" id="WP_227412315.1">
    <property type="nucleotide sequence ID" value="NZ_JADCKI010000022.1"/>
</dbReference>
<protein>
    <submittedName>
        <fullName evidence="4">TetR/AcrR family transcriptional regulator</fullName>
    </submittedName>
</protein>
<dbReference type="PANTHER" id="PTHR43479">
    <property type="entry name" value="ACREF/ENVCD OPERON REPRESSOR-RELATED"/>
    <property type="match status" value="1"/>
</dbReference>